<proteinExistence type="predicted"/>
<protein>
    <recommendedName>
        <fullName evidence="2">FAR1 domain-containing protein</fullName>
    </recommendedName>
</protein>
<dbReference type="AlphaFoldDB" id="A0AAV8S7P8"/>
<name>A0AAV8S7P8_9ROSI</name>
<reference evidence="3 4" key="1">
    <citation type="submission" date="2021-09" db="EMBL/GenBank/DDBJ databases">
        <title>Genomic insights and catalytic innovation underlie evolution of tropane alkaloids biosynthesis.</title>
        <authorList>
            <person name="Wang Y.-J."/>
            <person name="Tian T."/>
            <person name="Huang J.-P."/>
            <person name="Huang S.-X."/>
        </authorList>
    </citation>
    <scope>NUCLEOTIDE SEQUENCE [LARGE SCALE GENOMIC DNA]</scope>
    <source>
        <strain evidence="3">KIB-2018</strain>
        <tissue evidence="3">Leaf</tissue>
    </source>
</reference>
<feature type="coiled-coil region" evidence="1">
    <location>
        <begin position="186"/>
        <end position="217"/>
    </location>
</feature>
<dbReference type="Proteomes" id="UP001159364">
    <property type="component" value="Linkage Group LG12"/>
</dbReference>
<keyword evidence="4" id="KW-1185">Reference proteome</keyword>
<comment type="caution">
    <text evidence="3">The sequence shown here is derived from an EMBL/GenBank/DDBJ whole genome shotgun (WGS) entry which is preliminary data.</text>
</comment>
<accession>A0AAV8S7P8</accession>
<gene>
    <name evidence="3" type="ORF">K2173_000620</name>
</gene>
<dbReference type="PANTHER" id="PTHR46328:SF2">
    <property type="entry name" value="FAR1 DOMAIN-CONTAINING PROTEIN"/>
    <property type="match status" value="1"/>
</dbReference>
<dbReference type="PANTHER" id="PTHR46328">
    <property type="entry name" value="FAR-RED IMPAIRED RESPONSIVE (FAR1) FAMILY PROTEIN-RELATED"/>
    <property type="match status" value="1"/>
</dbReference>
<sequence length="259" mass="30252">MESTTNQTFDSDDSEKYFQVENYNGGHEFVDDELSRTVGLCVSEDDKILEHLGESVPLAAGGMEPYIGMEFDSRDDAREYYIAYGRGIGFTVRIHHNRRSRINNMVIGQDFVCSKEGFREKKYIYRKDRVLPPPPITREGCPAMLRLALRDGAKWVVTKFINDHNHELLSPSRVPWRGSAKNVVNEDEKDRRIRELIIELNNERQRCKRRCAAYQEQLRTLLSYIEEHNNHMSNKVRDIVKIVREFESELMVETDCKCV</sequence>
<evidence type="ECO:0000256" key="1">
    <source>
        <dbReference type="SAM" id="Coils"/>
    </source>
</evidence>
<feature type="domain" description="FAR1" evidence="2">
    <location>
        <begin position="79"/>
        <end position="169"/>
    </location>
</feature>
<dbReference type="EMBL" id="JAIWQS010000012">
    <property type="protein sequence ID" value="KAJ8748212.1"/>
    <property type="molecule type" value="Genomic_DNA"/>
</dbReference>
<dbReference type="InterPro" id="IPR004330">
    <property type="entry name" value="FAR1_DNA_bnd_dom"/>
</dbReference>
<evidence type="ECO:0000313" key="3">
    <source>
        <dbReference type="EMBL" id="KAJ8748212.1"/>
    </source>
</evidence>
<keyword evidence="1" id="KW-0175">Coiled coil</keyword>
<evidence type="ECO:0000313" key="4">
    <source>
        <dbReference type="Proteomes" id="UP001159364"/>
    </source>
</evidence>
<dbReference type="Pfam" id="PF03101">
    <property type="entry name" value="FAR1"/>
    <property type="match status" value="1"/>
</dbReference>
<evidence type="ECO:0000259" key="2">
    <source>
        <dbReference type="Pfam" id="PF03101"/>
    </source>
</evidence>
<organism evidence="3 4">
    <name type="scientific">Erythroxylum novogranatense</name>
    <dbReference type="NCBI Taxonomy" id="1862640"/>
    <lineage>
        <taxon>Eukaryota</taxon>
        <taxon>Viridiplantae</taxon>
        <taxon>Streptophyta</taxon>
        <taxon>Embryophyta</taxon>
        <taxon>Tracheophyta</taxon>
        <taxon>Spermatophyta</taxon>
        <taxon>Magnoliopsida</taxon>
        <taxon>eudicotyledons</taxon>
        <taxon>Gunneridae</taxon>
        <taxon>Pentapetalae</taxon>
        <taxon>rosids</taxon>
        <taxon>fabids</taxon>
        <taxon>Malpighiales</taxon>
        <taxon>Erythroxylaceae</taxon>
        <taxon>Erythroxylum</taxon>
    </lineage>
</organism>